<name>A0A7S3R7Z5_DUNTE</name>
<feature type="compositionally biased region" description="Pro residues" evidence="2">
    <location>
        <begin position="233"/>
        <end position="245"/>
    </location>
</feature>
<feature type="coiled-coil region" evidence="1">
    <location>
        <begin position="71"/>
        <end position="98"/>
    </location>
</feature>
<accession>A0A7S3R7Z5</accession>
<evidence type="ECO:0000256" key="1">
    <source>
        <dbReference type="SAM" id="Coils"/>
    </source>
</evidence>
<evidence type="ECO:0000313" key="3">
    <source>
        <dbReference type="EMBL" id="CAE0505470.1"/>
    </source>
</evidence>
<keyword evidence="1" id="KW-0175">Coiled coil</keyword>
<feature type="region of interest" description="Disordered" evidence="2">
    <location>
        <begin position="231"/>
        <end position="266"/>
    </location>
</feature>
<dbReference type="EMBL" id="HBIP01033652">
    <property type="protein sequence ID" value="CAE0505470.1"/>
    <property type="molecule type" value="Transcribed_RNA"/>
</dbReference>
<organism evidence="3">
    <name type="scientific">Dunaliella tertiolecta</name>
    <name type="common">Green alga</name>
    <dbReference type="NCBI Taxonomy" id="3047"/>
    <lineage>
        <taxon>Eukaryota</taxon>
        <taxon>Viridiplantae</taxon>
        <taxon>Chlorophyta</taxon>
        <taxon>core chlorophytes</taxon>
        <taxon>Chlorophyceae</taxon>
        <taxon>CS clade</taxon>
        <taxon>Chlamydomonadales</taxon>
        <taxon>Dunaliellaceae</taxon>
        <taxon>Dunaliella</taxon>
    </lineage>
</organism>
<dbReference type="AlphaFoldDB" id="A0A7S3R7Z5"/>
<proteinExistence type="predicted"/>
<reference evidence="3" key="1">
    <citation type="submission" date="2021-01" db="EMBL/GenBank/DDBJ databases">
        <authorList>
            <person name="Corre E."/>
            <person name="Pelletier E."/>
            <person name="Niang G."/>
            <person name="Scheremetjew M."/>
            <person name="Finn R."/>
            <person name="Kale V."/>
            <person name="Holt S."/>
            <person name="Cochrane G."/>
            <person name="Meng A."/>
            <person name="Brown T."/>
            <person name="Cohen L."/>
        </authorList>
    </citation>
    <scope>NUCLEOTIDE SEQUENCE</scope>
    <source>
        <strain evidence="3">CCMP1320</strain>
    </source>
</reference>
<feature type="compositionally biased region" description="Pro residues" evidence="2">
    <location>
        <begin position="183"/>
        <end position="203"/>
    </location>
</feature>
<evidence type="ECO:0000256" key="2">
    <source>
        <dbReference type="SAM" id="MobiDB-lite"/>
    </source>
</evidence>
<feature type="region of interest" description="Disordered" evidence="2">
    <location>
        <begin position="295"/>
        <end position="321"/>
    </location>
</feature>
<protein>
    <submittedName>
        <fullName evidence="3">Uncharacterized protein</fullName>
    </submittedName>
</protein>
<feature type="region of interest" description="Disordered" evidence="2">
    <location>
        <begin position="164"/>
        <end position="208"/>
    </location>
</feature>
<feature type="compositionally biased region" description="Basic and acidic residues" evidence="2">
    <location>
        <begin position="295"/>
        <end position="305"/>
    </location>
</feature>
<sequence>MLIHSANPAKPSPLAGSRPAAYLQKLPTYRLIHQKAHCVHGSSNRANAAFSTALRKQARWQILVASYAPGSEGNLQELRELEAERDEAVARAETCGKTSQKLENIIKLLEEMALQKIKNGDEDGARAVLVEKATVKEALASNAAKASANAMLVQKLAPIIAAKQQQLPTPPSEPSKKKAAMMWPPPPTFPSTSPPASSPPPPSYANSSAGAAEKAAAAAAAAAAAIARASSAPPAPSSSPSPPTPSFNSEPVYANPFPAQPAPGWDASSWAVAGAESSGATWPMPKWQQSLEEARARLQAEEEAARATGRTARLSAEESISQAKARMQMQAENDLQAGLQRVRQAQLQSTNSIEEARQRIQEQDRQVLALVQQIMARYRRGDYVPEDELEFAFQQLERRFTV</sequence>
<gene>
    <name evidence="3" type="ORF">DTER00134_LOCUS20543</name>
</gene>